<proteinExistence type="predicted"/>
<protein>
    <submittedName>
        <fullName evidence="1">Uncharacterized protein</fullName>
    </submittedName>
</protein>
<dbReference type="EMBL" id="SDDM01000006">
    <property type="protein sequence ID" value="TCZ01245.1"/>
    <property type="molecule type" value="Genomic_DNA"/>
</dbReference>
<sequence>MKLKLIAFLSVSTSLLSGCCTMFNPAEHPVKVDSLAPVKFRVVRESDNVTVTEGTTPTTITVNQREAPYRVQAVNSDGKYVNDGEIKSVHSSNWEWGNVLTLNLGDIPDVITKSYQVLPDSFRLTDPDTVAYFKELN</sequence>
<dbReference type="RefSeq" id="WP_123836176.1">
    <property type="nucleotide sequence ID" value="NZ_AP021909.1"/>
</dbReference>
<reference evidence="1" key="1">
    <citation type="submission" date="2019-01" db="EMBL/GenBank/DDBJ databases">
        <authorList>
            <person name="Lista F."/>
            <person name="Gentile B."/>
            <person name="Anselmo A."/>
            <person name="Fasciana T."/>
            <person name="Giammanco A."/>
        </authorList>
    </citation>
    <scope>NUCLEOTIDE SEQUENCE</scope>
    <source>
        <strain evidence="1">9R</strain>
    </source>
</reference>
<dbReference type="PROSITE" id="PS51257">
    <property type="entry name" value="PROKAR_LIPOPROTEIN"/>
    <property type="match status" value="1"/>
</dbReference>
<evidence type="ECO:0000313" key="1">
    <source>
        <dbReference type="EMBL" id="TCZ01245.1"/>
    </source>
</evidence>
<name>A0A483WTB6_KLEPN</name>
<accession>A0A483WTB6</accession>
<organism evidence="1">
    <name type="scientific">Klebsiella pneumoniae</name>
    <dbReference type="NCBI Taxonomy" id="573"/>
    <lineage>
        <taxon>Bacteria</taxon>
        <taxon>Pseudomonadati</taxon>
        <taxon>Pseudomonadota</taxon>
        <taxon>Gammaproteobacteria</taxon>
        <taxon>Enterobacterales</taxon>
        <taxon>Enterobacteriaceae</taxon>
        <taxon>Klebsiella/Raoultella group</taxon>
        <taxon>Klebsiella</taxon>
        <taxon>Klebsiella pneumoniae complex</taxon>
    </lineage>
</organism>
<gene>
    <name evidence="1" type="ORF">ETH52_07255</name>
</gene>
<comment type="caution">
    <text evidence="1">The sequence shown here is derived from an EMBL/GenBank/DDBJ whole genome shotgun (WGS) entry which is preliminary data.</text>
</comment>
<dbReference type="AlphaFoldDB" id="A0A483WTB6"/>